<reference evidence="1" key="1">
    <citation type="submission" date="2014-11" db="EMBL/GenBank/DDBJ databases">
        <authorList>
            <person name="Amaro Gonzalez C."/>
        </authorList>
    </citation>
    <scope>NUCLEOTIDE SEQUENCE</scope>
</reference>
<evidence type="ECO:0000313" key="1">
    <source>
        <dbReference type="EMBL" id="JAH28990.1"/>
    </source>
</evidence>
<accession>A0A0E9RKL5</accession>
<dbReference type="AlphaFoldDB" id="A0A0E9RKL5"/>
<reference evidence="1" key="2">
    <citation type="journal article" date="2015" name="Fish Shellfish Immunol.">
        <title>Early steps in the European eel (Anguilla anguilla)-Vibrio vulnificus interaction in the gills: Role of the RtxA13 toxin.</title>
        <authorList>
            <person name="Callol A."/>
            <person name="Pajuelo D."/>
            <person name="Ebbesson L."/>
            <person name="Teles M."/>
            <person name="MacKenzie S."/>
            <person name="Amaro C."/>
        </authorList>
    </citation>
    <scope>NUCLEOTIDE SEQUENCE</scope>
</reference>
<name>A0A0E9RKL5_ANGAN</name>
<sequence length="48" mass="5808">MNIDWLDTRCPLKSKLYSMTQACNLTQVMSFPTRIFTNKFWQNLINMY</sequence>
<protein>
    <submittedName>
        <fullName evidence="1">Uncharacterized protein</fullName>
    </submittedName>
</protein>
<dbReference type="EMBL" id="GBXM01079587">
    <property type="protein sequence ID" value="JAH28990.1"/>
    <property type="molecule type" value="Transcribed_RNA"/>
</dbReference>
<organism evidence="1">
    <name type="scientific">Anguilla anguilla</name>
    <name type="common">European freshwater eel</name>
    <name type="synonym">Muraena anguilla</name>
    <dbReference type="NCBI Taxonomy" id="7936"/>
    <lineage>
        <taxon>Eukaryota</taxon>
        <taxon>Metazoa</taxon>
        <taxon>Chordata</taxon>
        <taxon>Craniata</taxon>
        <taxon>Vertebrata</taxon>
        <taxon>Euteleostomi</taxon>
        <taxon>Actinopterygii</taxon>
        <taxon>Neopterygii</taxon>
        <taxon>Teleostei</taxon>
        <taxon>Anguilliformes</taxon>
        <taxon>Anguillidae</taxon>
        <taxon>Anguilla</taxon>
    </lineage>
</organism>
<proteinExistence type="predicted"/>